<organism evidence="7 8">
    <name type="scientific">Intestinimonas massiliensis</name>
    <name type="common">ex Afouda et al. 2020</name>
    <dbReference type="NCBI Taxonomy" id="1673721"/>
    <lineage>
        <taxon>Bacteria</taxon>
        <taxon>Bacillati</taxon>
        <taxon>Bacillota</taxon>
        <taxon>Clostridia</taxon>
        <taxon>Eubacteriales</taxon>
        <taxon>Intestinimonas</taxon>
    </lineage>
</organism>
<dbReference type="AlphaFoldDB" id="A0AAW5JK21"/>
<dbReference type="EC" id="2.3.1.266" evidence="5"/>
<name>A0AAW5JK21_9FIRM</name>
<comment type="function">
    <text evidence="5">Acetylates the N-terminal alanine of ribosomal protein bS18.</text>
</comment>
<keyword evidence="7" id="KW-0687">Ribonucleoprotein</keyword>
<evidence type="ECO:0000256" key="1">
    <source>
        <dbReference type="ARBA" id="ARBA00005395"/>
    </source>
</evidence>
<dbReference type="Pfam" id="PF00583">
    <property type="entry name" value="Acetyltransf_1"/>
    <property type="match status" value="1"/>
</dbReference>
<dbReference type="PANTHER" id="PTHR43420">
    <property type="entry name" value="ACETYLTRANSFERASE"/>
    <property type="match status" value="1"/>
</dbReference>
<dbReference type="InterPro" id="IPR016181">
    <property type="entry name" value="Acyl_CoA_acyltransferase"/>
</dbReference>
<feature type="domain" description="N-acetyltransferase" evidence="6">
    <location>
        <begin position="3"/>
        <end position="147"/>
    </location>
</feature>
<gene>
    <name evidence="7" type="primary">rimI</name>
    <name evidence="7" type="ORF">NE579_03920</name>
</gene>
<dbReference type="NCBIfam" id="TIGR01575">
    <property type="entry name" value="rimI"/>
    <property type="match status" value="1"/>
</dbReference>
<evidence type="ECO:0000256" key="4">
    <source>
        <dbReference type="ARBA" id="ARBA00023315"/>
    </source>
</evidence>
<dbReference type="CDD" id="cd04301">
    <property type="entry name" value="NAT_SF"/>
    <property type="match status" value="1"/>
</dbReference>
<evidence type="ECO:0000313" key="8">
    <source>
        <dbReference type="Proteomes" id="UP001204562"/>
    </source>
</evidence>
<evidence type="ECO:0000313" key="7">
    <source>
        <dbReference type="EMBL" id="MCQ4769617.1"/>
    </source>
</evidence>
<dbReference type="EMBL" id="JANFYS010000005">
    <property type="protein sequence ID" value="MCQ4769617.1"/>
    <property type="molecule type" value="Genomic_DNA"/>
</dbReference>
<evidence type="ECO:0000259" key="6">
    <source>
        <dbReference type="PROSITE" id="PS51186"/>
    </source>
</evidence>
<comment type="catalytic activity">
    <reaction evidence="5">
        <text>N-terminal L-alanyl-[ribosomal protein bS18] + acetyl-CoA = N-terminal N(alpha)-acetyl-L-alanyl-[ribosomal protein bS18] + CoA + H(+)</text>
        <dbReference type="Rhea" id="RHEA:43756"/>
        <dbReference type="Rhea" id="RHEA-COMP:10676"/>
        <dbReference type="Rhea" id="RHEA-COMP:10677"/>
        <dbReference type="ChEBI" id="CHEBI:15378"/>
        <dbReference type="ChEBI" id="CHEBI:57287"/>
        <dbReference type="ChEBI" id="CHEBI:57288"/>
        <dbReference type="ChEBI" id="CHEBI:64718"/>
        <dbReference type="ChEBI" id="CHEBI:83683"/>
        <dbReference type="EC" id="2.3.1.266"/>
    </reaction>
</comment>
<dbReference type="PROSITE" id="PS51186">
    <property type="entry name" value="GNAT"/>
    <property type="match status" value="1"/>
</dbReference>
<proteinExistence type="inferred from homology"/>
<dbReference type="PANTHER" id="PTHR43420:SF44">
    <property type="entry name" value="ACETYLTRANSFERASE YPEA"/>
    <property type="match status" value="1"/>
</dbReference>
<dbReference type="Gene3D" id="3.40.630.30">
    <property type="match status" value="1"/>
</dbReference>
<dbReference type="GO" id="GO:0005737">
    <property type="term" value="C:cytoplasm"/>
    <property type="evidence" value="ECO:0007669"/>
    <property type="project" value="UniProtKB-SubCell"/>
</dbReference>
<comment type="caution">
    <text evidence="7">The sequence shown here is derived from an EMBL/GenBank/DDBJ whole genome shotgun (WGS) entry which is preliminary data.</text>
</comment>
<dbReference type="GO" id="GO:0008999">
    <property type="term" value="F:protein-N-terminal-alanine acetyltransferase activity"/>
    <property type="evidence" value="ECO:0007669"/>
    <property type="project" value="UniProtKB-EC"/>
</dbReference>
<keyword evidence="4 7" id="KW-0012">Acyltransferase</keyword>
<keyword evidence="2 5" id="KW-0963">Cytoplasm</keyword>
<reference evidence="7" key="1">
    <citation type="submission" date="2022-06" db="EMBL/GenBank/DDBJ databases">
        <title>Isolation of gut microbiota from human fecal samples.</title>
        <authorList>
            <person name="Pamer E.G."/>
            <person name="Barat B."/>
            <person name="Waligurski E."/>
            <person name="Medina S."/>
            <person name="Paddock L."/>
            <person name="Mostad J."/>
        </authorList>
    </citation>
    <scope>NUCLEOTIDE SEQUENCE</scope>
    <source>
        <strain evidence="7">DFI.9.91</strain>
    </source>
</reference>
<keyword evidence="3 7" id="KW-0808">Transferase</keyword>
<dbReference type="InterPro" id="IPR000182">
    <property type="entry name" value="GNAT_dom"/>
</dbReference>
<protein>
    <recommendedName>
        <fullName evidence="5">[Ribosomal protein bS18]-alanine N-acetyltransferase</fullName>
        <ecNumber evidence="5">2.3.1.266</ecNumber>
    </recommendedName>
</protein>
<accession>A0AAW5JK21</accession>
<evidence type="ECO:0000256" key="3">
    <source>
        <dbReference type="ARBA" id="ARBA00022679"/>
    </source>
</evidence>
<evidence type="ECO:0000256" key="2">
    <source>
        <dbReference type="ARBA" id="ARBA00022490"/>
    </source>
</evidence>
<sequence length="151" mass="17101">MNYKLVPMDRSHLPQVCAIERACFAKPWSEQIFAEELFHDTVSLVVAEGEDGTVLGYGELGVVLDEGCLEKIAVADAWRRQGVAEAILSAFIRFGRANLAFLTLEVRESNRAAIGLYEKLGFRPVGRRKNYYTEIHEDAILMTLEWNEHRA</sequence>
<comment type="subcellular location">
    <subcellularLocation>
        <location evidence="5">Cytoplasm</location>
    </subcellularLocation>
</comment>
<dbReference type="InterPro" id="IPR050680">
    <property type="entry name" value="YpeA/RimI_acetyltransf"/>
</dbReference>
<dbReference type="InterPro" id="IPR006464">
    <property type="entry name" value="AcTrfase_RimI/Ard1"/>
</dbReference>
<evidence type="ECO:0000256" key="5">
    <source>
        <dbReference type="RuleBase" id="RU363094"/>
    </source>
</evidence>
<keyword evidence="7" id="KW-0689">Ribosomal protein</keyword>
<dbReference type="Proteomes" id="UP001204562">
    <property type="component" value="Unassembled WGS sequence"/>
</dbReference>
<dbReference type="SUPFAM" id="SSF55729">
    <property type="entry name" value="Acyl-CoA N-acyltransferases (Nat)"/>
    <property type="match status" value="1"/>
</dbReference>
<dbReference type="GO" id="GO:0005840">
    <property type="term" value="C:ribosome"/>
    <property type="evidence" value="ECO:0007669"/>
    <property type="project" value="UniProtKB-KW"/>
</dbReference>
<comment type="similarity">
    <text evidence="1 5">Belongs to the acetyltransferase family. RimI subfamily.</text>
</comment>